<proteinExistence type="predicted"/>
<accession>A0ACD3AST9</accession>
<keyword evidence="2" id="KW-1185">Reference proteome</keyword>
<protein>
    <submittedName>
        <fullName evidence="1">Uncharacterized protein</fullName>
    </submittedName>
</protein>
<organism evidence="1 2">
    <name type="scientific">Pluteus cervinus</name>
    <dbReference type="NCBI Taxonomy" id="181527"/>
    <lineage>
        <taxon>Eukaryota</taxon>
        <taxon>Fungi</taxon>
        <taxon>Dikarya</taxon>
        <taxon>Basidiomycota</taxon>
        <taxon>Agaricomycotina</taxon>
        <taxon>Agaricomycetes</taxon>
        <taxon>Agaricomycetidae</taxon>
        <taxon>Agaricales</taxon>
        <taxon>Pluteineae</taxon>
        <taxon>Pluteaceae</taxon>
        <taxon>Pluteus</taxon>
    </lineage>
</organism>
<gene>
    <name evidence="1" type="ORF">BDN72DRAFT_685492</name>
</gene>
<evidence type="ECO:0000313" key="1">
    <source>
        <dbReference type="EMBL" id="TFK68314.1"/>
    </source>
</evidence>
<dbReference type="EMBL" id="ML208355">
    <property type="protein sequence ID" value="TFK68314.1"/>
    <property type="molecule type" value="Genomic_DNA"/>
</dbReference>
<evidence type="ECO:0000313" key="2">
    <source>
        <dbReference type="Proteomes" id="UP000308600"/>
    </source>
</evidence>
<dbReference type="Proteomes" id="UP000308600">
    <property type="component" value="Unassembled WGS sequence"/>
</dbReference>
<sequence length="137" mass="14917">MGKRLARGLAAGTRDDDIALAAAFSSSSHSLSSSTPCHRIRLQLPAISCLGSCSRRLTRLIRPSISLSCSTHNHLRTCKILLPSRTSLSSFSCDHHCRIPLRLANFRTSASMSSISALLNVRRGRNKLTVETRKSGD</sequence>
<name>A0ACD3AST9_9AGAR</name>
<reference evidence="1 2" key="1">
    <citation type="journal article" date="2019" name="Nat. Ecol. Evol.">
        <title>Megaphylogeny resolves global patterns of mushroom evolution.</title>
        <authorList>
            <person name="Varga T."/>
            <person name="Krizsan K."/>
            <person name="Foldi C."/>
            <person name="Dima B."/>
            <person name="Sanchez-Garcia M."/>
            <person name="Sanchez-Ramirez S."/>
            <person name="Szollosi G.J."/>
            <person name="Szarkandi J.G."/>
            <person name="Papp V."/>
            <person name="Albert L."/>
            <person name="Andreopoulos W."/>
            <person name="Angelini C."/>
            <person name="Antonin V."/>
            <person name="Barry K.W."/>
            <person name="Bougher N.L."/>
            <person name="Buchanan P."/>
            <person name="Buyck B."/>
            <person name="Bense V."/>
            <person name="Catcheside P."/>
            <person name="Chovatia M."/>
            <person name="Cooper J."/>
            <person name="Damon W."/>
            <person name="Desjardin D."/>
            <person name="Finy P."/>
            <person name="Geml J."/>
            <person name="Haridas S."/>
            <person name="Hughes K."/>
            <person name="Justo A."/>
            <person name="Karasinski D."/>
            <person name="Kautmanova I."/>
            <person name="Kiss B."/>
            <person name="Kocsube S."/>
            <person name="Kotiranta H."/>
            <person name="LaButti K.M."/>
            <person name="Lechner B.E."/>
            <person name="Liimatainen K."/>
            <person name="Lipzen A."/>
            <person name="Lukacs Z."/>
            <person name="Mihaltcheva S."/>
            <person name="Morgado L.N."/>
            <person name="Niskanen T."/>
            <person name="Noordeloos M.E."/>
            <person name="Ohm R.A."/>
            <person name="Ortiz-Santana B."/>
            <person name="Ovrebo C."/>
            <person name="Racz N."/>
            <person name="Riley R."/>
            <person name="Savchenko A."/>
            <person name="Shiryaev A."/>
            <person name="Soop K."/>
            <person name="Spirin V."/>
            <person name="Szebenyi C."/>
            <person name="Tomsovsky M."/>
            <person name="Tulloss R.E."/>
            <person name="Uehling J."/>
            <person name="Grigoriev I.V."/>
            <person name="Vagvolgyi C."/>
            <person name="Papp T."/>
            <person name="Martin F.M."/>
            <person name="Miettinen O."/>
            <person name="Hibbett D.S."/>
            <person name="Nagy L.G."/>
        </authorList>
    </citation>
    <scope>NUCLEOTIDE SEQUENCE [LARGE SCALE GENOMIC DNA]</scope>
    <source>
        <strain evidence="1 2">NL-1719</strain>
    </source>
</reference>